<keyword evidence="2" id="KW-0804">Transcription</keyword>
<feature type="domain" description="NR LBD" evidence="5">
    <location>
        <begin position="1"/>
        <end position="136"/>
    </location>
</feature>
<evidence type="ECO:0000256" key="2">
    <source>
        <dbReference type="ARBA" id="ARBA00023163"/>
    </source>
</evidence>
<keyword evidence="3" id="KW-0675">Receptor</keyword>
<dbReference type="PANTHER" id="PTHR24083">
    <property type="entry name" value="NUCLEAR HORMONE RECEPTOR"/>
    <property type="match status" value="1"/>
</dbReference>
<feature type="compositionally biased region" description="Low complexity" evidence="4">
    <location>
        <begin position="150"/>
        <end position="160"/>
    </location>
</feature>
<feature type="region of interest" description="Disordered" evidence="4">
    <location>
        <begin position="144"/>
        <end position="175"/>
    </location>
</feature>
<proteinExistence type="predicted"/>
<dbReference type="Gene3D" id="1.10.565.10">
    <property type="entry name" value="Retinoid X Receptor"/>
    <property type="match status" value="1"/>
</dbReference>
<evidence type="ECO:0000256" key="4">
    <source>
        <dbReference type="SAM" id="MobiDB-lite"/>
    </source>
</evidence>
<name>A0A914CV59_9BILA</name>
<organism evidence="6 7">
    <name type="scientific">Acrobeloides nanus</name>
    <dbReference type="NCBI Taxonomy" id="290746"/>
    <lineage>
        <taxon>Eukaryota</taxon>
        <taxon>Metazoa</taxon>
        <taxon>Ecdysozoa</taxon>
        <taxon>Nematoda</taxon>
        <taxon>Chromadorea</taxon>
        <taxon>Rhabditida</taxon>
        <taxon>Tylenchina</taxon>
        <taxon>Cephalobomorpha</taxon>
        <taxon>Cephaloboidea</taxon>
        <taxon>Cephalobidae</taxon>
        <taxon>Acrobeloides</taxon>
    </lineage>
</organism>
<dbReference type="Pfam" id="PF00104">
    <property type="entry name" value="Hormone_recep"/>
    <property type="match status" value="1"/>
</dbReference>
<keyword evidence="6" id="KW-1185">Reference proteome</keyword>
<evidence type="ECO:0000313" key="7">
    <source>
        <dbReference type="WBParaSite" id="ACRNAN_scaffold14449.g12202.t1"/>
    </source>
</evidence>
<feature type="compositionally biased region" description="Polar residues" evidence="4">
    <location>
        <begin position="161"/>
        <end position="175"/>
    </location>
</feature>
<dbReference type="PROSITE" id="PS51843">
    <property type="entry name" value="NR_LBD"/>
    <property type="match status" value="1"/>
</dbReference>
<dbReference type="InterPro" id="IPR000536">
    <property type="entry name" value="Nucl_hrmn_rcpt_lig-bd"/>
</dbReference>
<dbReference type="AlphaFoldDB" id="A0A914CV59"/>
<reference evidence="7" key="1">
    <citation type="submission" date="2022-11" db="UniProtKB">
        <authorList>
            <consortium name="WormBaseParasite"/>
        </authorList>
    </citation>
    <scope>IDENTIFICATION</scope>
</reference>
<dbReference type="WBParaSite" id="ACRNAN_scaffold14449.g12202.t1">
    <property type="protein sequence ID" value="ACRNAN_scaffold14449.g12202.t1"/>
    <property type="gene ID" value="ACRNAN_scaffold14449.g12202"/>
</dbReference>
<evidence type="ECO:0000313" key="6">
    <source>
        <dbReference type="Proteomes" id="UP000887540"/>
    </source>
</evidence>
<dbReference type="SUPFAM" id="SSF48508">
    <property type="entry name" value="Nuclear receptor ligand-binding domain"/>
    <property type="match status" value="1"/>
</dbReference>
<evidence type="ECO:0000256" key="3">
    <source>
        <dbReference type="ARBA" id="ARBA00023170"/>
    </source>
</evidence>
<evidence type="ECO:0000256" key="1">
    <source>
        <dbReference type="ARBA" id="ARBA00023015"/>
    </source>
</evidence>
<keyword evidence="1" id="KW-0805">Transcription regulation</keyword>
<dbReference type="Proteomes" id="UP000887540">
    <property type="component" value="Unplaced"/>
</dbReference>
<accession>A0A914CV59</accession>
<dbReference type="InterPro" id="IPR050274">
    <property type="entry name" value="Nuclear_hormone_rcpt_NR2"/>
</dbReference>
<protein>
    <submittedName>
        <fullName evidence="7">NR LBD domain-containing protein</fullName>
    </submittedName>
</protein>
<sequence length="175" mass="19538">MKLPIEHASKIGDINMVVARIMQEIVTPMKELGIEFLEYVALKAILFFNPYNTNCTDSESAYSLKNARKLALRTLRMQNKNNQLLDNVFEDRYGQLLLLLPAIQAIATALVEDVQLCRLFQLTDVDELIQELILHDSEKAGEQTLEEKLSTTSTPSLASPCVTSPNNTNSPGLSI</sequence>
<evidence type="ECO:0000259" key="5">
    <source>
        <dbReference type="PROSITE" id="PS51843"/>
    </source>
</evidence>
<dbReference type="InterPro" id="IPR035500">
    <property type="entry name" value="NHR-like_dom_sf"/>
</dbReference>